<keyword evidence="7" id="KW-0325">Glycoprotein</keyword>
<feature type="region of interest" description="Disordered" evidence="9">
    <location>
        <begin position="79"/>
        <end position="112"/>
    </location>
</feature>
<evidence type="ECO:0000313" key="12">
    <source>
        <dbReference type="Ensembl" id="ENSMZEP00005036283.1"/>
    </source>
</evidence>
<dbReference type="Pfam" id="PF21733">
    <property type="entry name" value="Death_3"/>
    <property type="match status" value="1"/>
</dbReference>
<reference evidence="12 13" key="1">
    <citation type="journal article" date="2014" name="Nature">
        <title>The genomic substrate for adaptive radiation in African cichlid fish.</title>
        <authorList>
            <person name="Brawand D."/>
            <person name="Wagner C.E."/>
            <person name="Li Y.I."/>
            <person name="Malinsky M."/>
            <person name="Keller I."/>
            <person name="Fan S."/>
            <person name="Simakov O."/>
            <person name="Ng A.Y."/>
            <person name="Lim Z.W."/>
            <person name="Bezault E."/>
            <person name="Turner-Maier J."/>
            <person name="Johnson J."/>
            <person name="Alcazar R."/>
            <person name="Noh H.J."/>
            <person name="Russell P."/>
            <person name="Aken B."/>
            <person name="Alfoldi J."/>
            <person name="Amemiya C."/>
            <person name="Azzouzi N."/>
            <person name="Baroiller J.F."/>
            <person name="Barloy-Hubler F."/>
            <person name="Berlin A."/>
            <person name="Bloomquist R."/>
            <person name="Carleton K.L."/>
            <person name="Conte M.A."/>
            <person name="D'Cotta H."/>
            <person name="Eshel O."/>
            <person name="Gaffney L."/>
            <person name="Galibert F."/>
            <person name="Gante H.F."/>
            <person name="Gnerre S."/>
            <person name="Greuter L."/>
            <person name="Guyon R."/>
            <person name="Haddad N.S."/>
            <person name="Haerty W."/>
            <person name="Harris R.M."/>
            <person name="Hofmann H.A."/>
            <person name="Hourlier T."/>
            <person name="Hulata G."/>
            <person name="Jaffe D.B."/>
            <person name="Lara M."/>
            <person name="Lee A.P."/>
            <person name="MacCallum I."/>
            <person name="Mwaiko S."/>
            <person name="Nikaido M."/>
            <person name="Nishihara H."/>
            <person name="Ozouf-Costaz C."/>
            <person name="Penman D.J."/>
            <person name="Przybylski D."/>
            <person name="Rakotomanga M."/>
            <person name="Renn S.C.P."/>
            <person name="Ribeiro F.J."/>
            <person name="Ron M."/>
            <person name="Salzburger W."/>
            <person name="Sanchez-Pulido L."/>
            <person name="Santos M.E."/>
            <person name="Searle S."/>
            <person name="Sharpe T."/>
            <person name="Swofford R."/>
            <person name="Tan F.J."/>
            <person name="Williams L."/>
            <person name="Young S."/>
            <person name="Yin S."/>
            <person name="Okada N."/>
            <person name="Kocher T.D."/>
            <person name="Miska E.A."/>
            <person name="Lander E.S."/>
            <person name="Venkatesh B."/>
            <person name="Fernald R.D."/>
            <person name="Meyer A."/>
            <person name="Ponting C.P."/>
            <person name="Streelman J.T."/>
            <person name="Lindblad-Toh K."/>
            <person name="Seehausen O."/>
            <person name="Di Palma F."/>
        </authorList>
    </citation>
    <scope>NUCLEOTIDE SEQUENCE</scope>
</reference>
<evidence type="ECO:0000256" key="8">
    <source>
        <dbReference type="PROSITE-ProRule" id="PRU00206"/>
    </source>
</evidence>
<feature type="domain" description="TNFR-Cys" evidence="11">
    <location>
        <begin position="278"/>
        <end position="316"/>
    </location>
</feature>
<feature type="disulfide bond" evidence="8">
    <location>
        <begin position="298"/>
        <end position="316"/>
    </location>
</feature>
<comment type="caution">
    <text evidence="8">Lacks conserved residue(s) required for the propagation of feature annotation.</text>
</comment>
<keyword evidence="6 8" id="KW-1015">Disulfide bond</keyword>
<feature type="chain" id="PRO_5017938426" evidence="10">
    <location>
        <begin position="18"/>
        <end position="478"/>
    </location>
</feature>
<keyword evidence="5" id="KW-0677">Repeat</keyword>
<dbReference type="Pfam" id="PF00020">
    <property type="entry name" value="TNFR_c6"/>
    <property type="match status" value="2"/>
</dbReference>
<evidence type="ECO:0000256" key="7">
    <source>
        <dbReference type="ARBA" id="ARBA00023180"/>
    </source>
</evidence>
<feature type="disulfide bond" evidence="8">
    <location>
        <begin position="259"/>
        <end position="277"/>
    </location>
</feature>
<organism evidence="12 13">
    <name type="scientific">Maylandia zebra</name>
    <name type="common">zebra mbuna</name>
    <dbReference type="NCBI Taxonomy" id="106582"/>
    <lineage>
        <taxon>Eukaryota</taxon>
        <taxon>Metazoa</taxon>
        <taxon>Chordata</taxon>
        <taxon>Craniata</taxon>
        <taxon>Vertebrata</taxon>
        <taxon>Euteleostomi</taxon>
        <taxon>Actinopterygii</taxon>
        <taxon>Neopterygii</taxon>
        <taxon>Teleostei</taxon>
        <taxon>Neoteleostei</taxon>
        <taxon>Acanthomorphata</taxon>
        <taxon>Ovalentaria</taxon>
        <taxon>Cichlomorphae</taxon>
        <taxon>Cichliformes</taxon>
        <taxon>Cichlidae</taxon>
        <taxon>African cichlids</taxon>
        <taxon>Pseudocrenilabrinae</taxon>
        <taxon>Haplochromini</taxon>
        <taxon>Maylandia</taxon>
        <taxon>Maylandia zebra complex</taxon>
    </lineage>
</organism>
<feature type="repeat" description="TNFR-Cys" evidence="8">
    <location>
        <begin position="278"/>
        <end position="316"/>
    </location>
</feature>
<comment type="subcellular location">
    <subcellularLocation>
        <location evidence="1">Secreted</location>
    </subcellularLocation>
</comment>
<name>A0A3P9DPT6_9CICH</name>
<evidence type="ECO:0000256" key="6">
    <source>
        <dbReference type="ARBA" id="ARBA00023157"/>
    </source>
</evidence>
<dbReference type="PANTHER" id="PTHR23097">
    <property type="entry name" value="TUMOR NECROSIS FACTOR RECEPTOR SUPERFAMILY MEMBER"/>
    <property type="match status" value="1"/>
</dbReference>
<reference evidence="12" key="2">
    <citation type="submission" date="2025-08" db="UniProtKB">
        <authorList>
            <consortium name="Ensembl"/>
        </authorList>
    </citation>
    <scope>IDENTIFICATION</scope>
</reference>
<feature type="compositionally biased region" description="Basic and acidic residues" evidence="9">
    <location>
        <begin position="99"/>
        <end position="112"/>
    </location>
</feature>
<feature type="signal peptide" evidence="10">
    <location>
        <begin position="1"/>
        <end position="17"/>
    </location>
</feature>
<feature type="domain" description="TNFR-Cys" evidence="11">
    <location>
        <begin position="237"/>
        <end position="277"/>
    </location>
</feature>
<dbReference type="STRING" id="106582.ENSMZEP00005036283"/>
<evidence type="ECO:0000259" key="11">
    <source>
        <dbReference type="PROSITE" id="PS50050"/>
    </source>
</evidence>
<dbReference type="InterPro" id="IPR001368">
    <property type="entry name" value="TNFR/NGFR_Cys_rich_reg"/>
</dbReference>
<feature type="repeat" description="TNFR-Cys" evidence="8">
    <location>
        <begin position="237"/>
        <end position="277"/>
    </location>
</feature>
<dbReference type="InterPro" id="IPR048522">
    <property type="entry name" value="Death_3_fish"/>
</dbReference>
<keyword evidence="4 10" id="KW-0732">Signal</keyword>
<evidence type="ECO:0000256" key="3">
    <source>
        <dbReference type="ARBA" id="ARBA00022703"/>
    </source>
</evidence>
<dbReference type="GO" id="GO:0005576">
    <property type="term" value="C:extracellular region"/>
    <property type="evidence" value="ECO:0007669"/>
    <property type="project" value="UniProtKB-SubCell"/>
</dbReference>
<protein>
    <submittedName>
        <fullName evidence="12">Tumor necrosis factor receptor superfamily member 6B</fullName>
    </submittedName>
</protein>
<dbReference type="AlphaFoldDB" id="A0A3P9DPT6"/>
<reference evidence="12" key="3">
    <citation type="submission" date="2025-09" db="UniProtKB">
        <authorList>
            <consortium name="Ensembl"/>
        </authorList>
    </citation>
    <scope>IDENTIFICATION</scope>
</reference>
<evidence type="ECO:0000256" key="5">
    <source>
        <dbReference type="ARBA" id="ARBA00022737"/>
    </source>
</evidence>
<sequence>MWVWIVICLSVLAYPRCSPPYSSWDRVQPLHRHHSECSDHPACNFYLNPLLYPAAWTASLVSFQRMMYHHYLHRTTVSGSTTSKHLSNRTVGSVLPNTNRKEREKQLNSKKEEEEEIKKIRGAALFYLKVLHSGGSPVNAASRRMDSLNSEERKPKPILLTETNPAAAHTPQLFAMMTLSVLPVVLLSLHVVRVDSVAMTFESRDPITGSPVSCDRCPPGTYLRSQCSSERKSDCANCPHGSFTEVWNHIGRCLRCGVCSHNQVVKTPCTADSDCQCQCKPGYYYKTQYDMCLPHSACPPGQGVRAKGTPDEDTVCQTCSDGTFSEVSSAHHNCTEHKSCSGAGLQLALRGSSWHNNVCANCADLKDGADYLREILPAFFVHHNINIKRLRRIVHKLPSQDGKRQGRNTELNSSELHQRLNAWIASATAEEIRKLPSVLTNAGASGAGERLDQKLKRVDSQLKTECRGNEVEMVNVPK</sequence>
<keyword evidence="2" id="KW-0964">Secreted</keyword>
<dbReference type="GeneTree" id="ENSGT00940000155167"/>
<keyword evidence="3" id="KW-0053">Apoptosis</keyword>
<dbReference type="PROSITE" id="PS50050">
    <property type="entry name" value="TNFR_NGFR_2"/>
    <property type="match status" value="2"/>
</dbReference>
<dbReference type="Ensembl" id="ENSMZET00005037557.1">
    <property type="protein sequence ID" value="ENSMZEP00005036283.1"/>
    <property type="gene ID" value="ENSMZEG00005027063.1"/>
</dbReference>
<keyword evidence="13" id="KW-1185">Reference proteome</keyword>
<dbReference type="Proteomes" id="UP000265160">
    <property type="component" value="LG22"/>
</dbReference>
<evidence type="ECO:0000313" key="13">
    <source>
        <dbReference type="Proteomes" id="UP000265160"/>
    </source>
</evidence>
<evidence type="ECO:0000256" key="9">
    <source>
        <dbReference type="SAM" id="MobiDB-lite"/>
    </source>
</evidence>
<evidence type="ECO:0000256" key="2">
    <source>
        <dbReference type="ARBA" id="ARBA00022525"/>
    </source>
</evidence>
<dbReference type="SUPFAM" id="SSF57586">
    <property type="entry name" value="TNF receptor-like"/>
    <property type="match status" value="2"/>
</dbReference>
<evidence type="ECO:0000256" key="1">
    <source>
        <dbReference type="ARBA" id="ARBA00004613"/>
    </source>
</evidence>
<accession>A0A3P9DPT6</accession>
<proteinExistence type="predicted"/>
<dbReference type="PANTHER" id="PTHR23097:SF116">
    <property type="entry name" value="TUMOR NECROSIS FACTOR RECEPTOR SUPERFAMILY MEMBER 6B"/>
    <property type="match status" value="1"/>
</dbReference>
<feature type="disulfide bond" evidence="8">
    <location>
        <begin position="238"/>
        <end position="253"/>
    </location>
</feature>
<dbReference type="SMART" id="SM00208">
    <property type="entry name" value="TNFR"/>
    <property type="match status" value="4"/>
</dbReference>
<feature type="disulfide bond" evidence="8">
    <location>
        <begin position="256"/>
        <end position="269"/>
    </location>
</feature>
<evidence type="ECO:0000256" key="10">
    <source>
        <dbReference type="SAM" id="SignalP"/>
    </source>
</evidence>
<dbReference type="InterPro" id="IPR052459">
    <property type="entry name" value="TNFRSF_decoy_receptor"/>
</dbReference>
<evidence type="ECO:0000256" key="4">
    <source>
        <dbReference type="ARBA" id="ARBA00022729"/>
    </source>
</evidence>
<dbReference type="GO" id="GO:0006915">
    <property type="term" value="P:apoptotic process"/>
    <property type="evidence" value="ECO:0007669"/>
    <property type="project" value="UniProtKB-KW"/>
</dbReference>
<dbReference type="Gene3D" id="2.10.50.10">
    <property type="entry name" value="Tumor Necrosis Factor Receptor, subunit A, domain 2"/>
    <property type="match status" value="2"/>
</dbReference>
<feature type="compositionally biased region" description="Polar residues" evidence="9">
    <location>
        <begin position="79"/>
        <end position="98"/>
    </location>
</feature>